<evidence type="ECO:0000256" key="1">
    <source>
        <dbReference type="SAM" id="MobiDB-lite"/>
    </source>
</evidence>
<gene>
    <name evidence="2" type="ORF">GOP47_0018075</name>
</gene>
<feature type="region of interest" description="Disordered" evidence="1">
    <location>
        <begin position="116"/>
        <end position="153"/>
    </location>
</feature>
<reference evidence="2" key="1">
    <citation type="submission" date="2021-01" db="EMBL/GenBank/DDBJ databases">
        <title>Adiantum capillus-veneris genome.</title>
        <authorList>
            <person name="Fang Y."/>
            <person name="Liao Q."/>
        </authorList>
    </citation>
    <scope>NUCLEOTIDE SEQUENCE</scope>
    <source>
        <strain evidence="2">H3</strain>
        <tissue evidence="2">Leaf</tissue>
    </source>
</reference>
<feature type="compositionally biased region" description="Polar residues" evidence="1">
    <location>
        <begin position="132"/>
        <end position="141"/>
    </location>
</feature>
<dbReference type="AlphaFoldDB" id="A0A9D4UH31"/>
<comment type="caution">
    <text evidence="2">The sequence shown here is derived from an EMBL/GenBank/DDBJ whole genome shotgun (WGS) entry which is preliminary data.</text>
</comment>
<accession>A0A9D4UH31</accession>
<evidence type="ECO:0000313" key="2">
    <source>
        <dbReference type="EMBL" id="KAI5067547.1"/>
    </source>
</evidence>
<dbReference type="EMBL" id="JABFUD020000017">
    <property type="protein sequence ID" value="KAI5067547.1"/>
    <property type="molecule type" value="Genomic_DNA"/>
</dbReference>
<dbReference type="Proteomes" id="UP000886520">
    <property type="component" value="Chromosome 17"/>
</dbReference>
<protein>
    <submittedName>
        <fullName evidence="2">Uncharacterized protein</fullName>
    </submittedName>
</protein>
<name>A0A9D4UH31_ADICA</name>
<keyword evidence="3" id="KW-1185">Reference proteome</keyword>
<sequence length="153" mass="17880">MPTSTPKDIHVFLSPPKKGNTPPELHFRKDDNLVAKMGVFHQILHLNFINQKAACTSFKKLYNFCQNWWVTRFYELESWIHVTKKEGQSSKTPLYMEDITLWILARFCGTNLLHFPPNEPSSSEPDTEPKSSRFSSRQLKTSRSRERYISQCS</sequence>
<evidence type="ECO:0000313" key="3">
    <source>
        <dbReference type="Proteomes" id="UP000886520"/>
    </source>
</evidence>
<organism evidence="2 3">
    <name type="scientific">Adiantum capillus-veneris</name>
    <name type="common">Maidenhair fern</name>
    <dbReference type="NCBI Taxonomy" id="13818"/>
    <lineage>
        <taxon>Eukaryota</taxon>
        <taxon>Viridiplantae</taxon>
        <taxon>Streptophyta</taxon>
        <taxon>Embryophyta</taxon>
        <taxon>Tracheophyta</taxon>
        <taxon>Polypodiopsida</taxon>
        <taxon>Polypodiidae</taxon>
        <taxon>Polypodiales</taxon>
        <taxon>Pteridineae</taxon>
        <taxon>Pteridaceae</taxon>
        <taxon>Vittarioideae</taxon>
        <taxon>Adiantum</taxon>
    </lineage>
</organism>
<proteinExistence type="predicted"/>
<feature type="compositionally biased region" description="Basic and acidic residues" evidence="1">
    <location>
        <begin position="143"/>
        <end position="153"/>
    </location>
</feature>